<dbReference type="EMBL" id="JXWY01000057">
    <property type="protein sequence ID" value="KIX90330.1"/>
    <property type="molecule type" value="Genomic_DNA"/>
</dbReference>
<keyword evidence="2" id="KW-1185">Reference proteome</keyword>
<sequence length="64" mass="7681">MMHVFISVKKFFHQKEYILQNKLQFNYTSFYYDKDNYTGILNKSKGNINKKFKNVKNIGLLAIL</sequence>
<comment type="caution">
    <text evidence="1">The sequence shown here is derived from an EMBL/GenBank/DDBJ whole genome shotgun (WGS) entry which is preliminary data.</text>
</comment>
<protein>
    <submittedName>
        <fullName evidence="1">Uncharacterized protein</fullName>
    </submittedName>
</protein>
<name>A0ABR5C6J7_9STAP</name>
<evidence type="ECO:0000313" key="2">
    <source>
        <dbReference type="Proteomes" id="UP000032366"/>
    </source>
</evidence>
<evidence type="ECO:0000313" key="1">
    <source>
        <dbReference type="EMBL" id="KIX90330.1"/>
    </source>
</evidence>
<proteinExistence type="predicted"/>
<reference evidence="1 2" key="1">
    <citation type="submission" date="2015-01" db="EMBL/GenBank/DDBJ databases">
        <authorList>
            <person name="Guo J."/>
        </authorList>
    </citation>
    <scope>NUCLEOTIDE SEQUENCE [LARGE SCALE GENOMIC DNA]</scope>
    <source>
        <strain evidence="1 2">DSM 22147</strain>
    </source>
</reference>
<gene>
    <name evidence="1" type="ORF">TP70_08320</name>
</gene>
<dbReference type="Proteomes" id="UP000032366">
    <property type="component" value="Unassembled WGS sequence"/>
</dbReference>
<organism evidence="1 2">
    <name type="scientific">Staphylococcus microti</name>
    <dbReference type="NCBI Taxonomy" id="569857"/>
    <lineage>
        <taxon>Bacteria</taxon>
        <taxon>Bacillati</taxon>
        <taxon>Bacillota</taxon>
        <taxon>Bacilli</taxon>
        <taxon>Bacillales</taxon>
        <taxon>Staphylococcaceae</taxon>
        <taxon>Staphylococcus</taxon>
    </lineage>
</organism>
<accession>A0ABR5C6J7</accession>